<keyword evidence="4" id="KW-0539">Nucleus</keyword>
<evidence type="ECO:0000256" key="1">
    <source>
        <dbReference type="ARBA" id="ARBA00004123"/>
    </source>
</evidence>
<feature type="compositionally biased region" description="Basic and acidic residues" evidence="5">
    <location>
        <begin position="341"/>
        <end position="363"/>
    </location>
</feature>
<feature type="compositionally biased region" description="Polar residues" evidence="5">
    <location>
        <begin position="58"/>
        <end position="75"/>
    </location>
</feature>
<feature type="region of interest" description="Disordered" evidence="5">
    <location>
        <begin position="341"/>
        <end position="390"/>
    </location>
</feature>
<evidence type="ECO:0000313" key="7">
    <source>
        <dbReference type="EMBL" id="BES95044.1"/>
    </source>
</evidence>
<sequence length="630" mass="69932">MAGRGGTAPQKGVDRHQQMSNQQQLIEEKKRQILNRLHDKRRLAAADESAKSAETKNKNAQLGTKPSTSNMFTNDGSFLDQFQKFAGQSKSEIENLQIKRERSRSPHRSMANQTQIQEENQNQPPTSGQMGQLVTGGTGWSCGAPGYAPPVPLPLVPHSIPSPSPLVPQMIPSPKPMDVHMIPPPGALLALHQIPPPPAPPLNFMPPPHFFSIAPPPPPVPPGLALPTLPVAKSVPADNGRSVPAGSLNTYPVKREPLDSVCSKSSEDVKPKIECDLHFGENAKVSGDINVKEEPKEEDDSLSARVKDENSDSREALTSDLKTKCDDGARKGCKLDLKSEAKVVKTERRPSSAKESSEESAKNREKRRKSRWGEKAEEIPPPAMANIPIPTTVPKIKVPGMSGHMISKVTRTEPGLVQYAIQAYGSADLSEEDWKKAEDNYKVHLLYQDLLTKRAEVDRLNQKGKHKYEYDSDEDTEGGTWEHRVREKEMLATRTWADTLTEMAKGKHHIGDFLPPDELKRFMDKYSALKGGKEPDLSDYKEYKLTEENKGFKMLQKLGWSEGQGLGSDGGGIVEPINKARMRDNNQGLGVTNPGDVDGDDDEYAAYRKRMMLAYRFRPNPLNNPRRPYY</sequence>
<feature type="compositionally biased region" description="Low complexity" evidence="5">
    <location>
        <begin position="113"/>
        <end position="126"/>
    </location>
</feature>
<protein>
    <submittedName>
        <fullName evidence="7">G-patch domain</fullName>
    </submittedName>
</protein>
<keyword evidence="2" id="KW-0507">mRNA processing</keyword>
<feature type="compositionally biased region" description="Basic and acidic residues" evidence="5">
    <location>
        <begin position="94"/>
        <end position="104"/>
    </location>
</feature>
<organism evidence="7 8">
    <name type="scientific">Nesidiocoris tenuis</name>
    <dbReference type="NCBI Taxonomy" id="355587"/>
    <lineage>
        <taxon>Eukaryota</taxon>
        <taxon>Metazoa</taxon>
        <taxon>Ecdysozoa</taxon>
        <taxon>Arthropoda</taxon>
        <taxon>Hexapoda</taxon>
        <taxon>Insecta</taxon>
        <taxon>Pterygota</taxon>
        <taxon>Neoptera</taxon>
        <taxon>Paraneoptera</taxon>
        <taxon>Hemiptera</taxon>
        <taxon>Heteroptera</taxon>
        <taxon>Panheteroptera</taxon>
        <taxon>Cimicomorpha</taxon>
        <taxon>Miridae</taxon>
        <taxon>Dicyphina</taxon>
        <taxon>Nesidiocoris</taxon>
    </lineage>
</organism>
<name>A0ABN7AU66_9HEMI</name>
<evidence type="ECO:0000256" key="4">
    <source>
        <dbReference type="ARBA" id="ARBA00023242"/>
    </source>
</evidence>
<feature type="region of interest" description="Disordered" evidence="5">
    <location>
        <begin position="94"/>
        <end position="137"/>
    </location>
</feature>
<evidence type="ECO:0000259" key="6">
    <source>
        <dbReference type="PROSITE" id="PS50174"/>
    </source>
</evidence>
<dbReference type="Pfam" id="PF01585">
    <property type="entry name" value="G-patch"/>
    <property type="match status" value="1"/>
</dbReference>
<feature type="compositionally biased region" description="Basic and acidic residues" evidence="5">
    <location>
        <begin position="305"/>
        <end position="317"/>
    </location>
</feature>
<dbReference type="EMBL" id="AP028913">
    <property type="protein sequence ID" value="BES95044.1"/>
    <property type="molecule type" value="Genomic_DNA"/>
</dbReference>
<keyword evidence="8" id="KW-1185">Reference proteome</keyword>
<proteinExistence type="predicted"/>
<gene>
    <name evidence="7" type="ORF">NTJ_07853</name>
</gene>
<evidence type="ECO:0000256" key="2">
    <source>
        <dbReference type="ARBA" id="ARBA00022664"/>
    </source>
</evidence>
<dbReference type="Proteomes" id="UP001307889">
    <property type="component" value="Chromosome 5"/>
</dbReference>
<reference evidence="7 8" key="1">
    <citation type="submission" date="2023-09" db="EMBL/GenBank/DDBJ databases">
        <title>Nesidiocoris tenuis whole genome shotgun sequence.</title>
        <authorList>
            <person name="Shibata T."/>
            <person name="Shimoda M."/>
            <person name="Kobayashi T."/>
            <person name="Uehara T."/>
        </authorList>
    </citation>
    <scope>NUCLEOTIDE SEQUENCE [LARGE SCALE GENOMIC DNA]</scope>
    <source>
        <strain evidence="7 8">Japan</strain>
    </source>
</reference>
<feature type="region of interest" description="Disordered" evidence="5">
    <location>
        <begin position="286"/>
        <end position="317"/>
    </location>
</feature>
<feature type="compositionally biased region" description="Basic and acidic residues" evidence="5">
    <location>
        <begin position="42"/>
        <end position="57"/>
    </location>
</feature>
<accession>A0ABN7AU66</accession>
<dbReference type="PANTHER" id="PTHR23340">
    <property type="entry name" value="ARGININE/SERINE RICH SPLICING FACTOR SF4/14"/>
    <property type="match status" value="1"/>
</dbReference>
<keyword evidence="3" id="KW-0508">mRNA splicing</keyword>
<feature type="region of interest" description="Disordered" evidence="5">
    <location>
        <begin position="1"/>
        <end position="75"/>
    </location>
</feature>
<evidence type="ECO:0000256" key="5">
    <source>
        <dbReference type="SAM" id="MobiDB-lite"/>
    </source>
</evidence>
<feature type="domain" description="G-patch" evidence="6">
    <location>
        <begin position="547"/>
        <end position="594"/>
    </location>
</feature>
<dbReference type="SMART" id="SM00443">
    <property type="entry name" value="G_patch"/>
    <property type="match status" value="1"/>
</dbReference>
<evidence type="ECO:0000256" key="3">
    <source>
        <dbReference type="ARBA" id="ARBA00023187"/>
    </source>
</evidence>
<dbReference type="InterPro" id="IPR000467">
    <property type="entry name" value="G_patch_dom"/>
</dbReference>
<dbReference type="PANTHER" id="PTHR23340:SF0">
    <property type="entry name" value="SURP AND G-PATCH DOMAIN-CONTAINING PROTEIN 1 ISOFORM X1"/>
    <property type="match status" value="1"/>
</dbReference>
<evidence type="ECO:0000313" key="8">
    <source>
        <dbReference type="Proteomes" id="UP001307889"/>
    </source>
</evidence>
<comment type="subcellular location">
    <subcellularLocation>
        <location evidence="1">Nucleus</location>
    </subcellularLocation>
</comment>
<dbReference type="PROSITE" id="PS50174">
    <property type="entry name" value="G_PATCH"/>
    <property type="match status" value="1"/>
</dbReference>
<dbReference type="InterPro" id="IPR040169">
    <property type="entry name" value="SUGP1/2"/>
</dbReference>